<dbReference type="Proteomes" id="UP000326170">
    <property type="component" value="Chromosome"/>
</dbReference>
<comment type="similarity">
    <text evidence="1">Belongs to the universal stress protein A family.</text>
</comment>
<accession>A0A5P9P4U5</accession>
<dbReference type="PRINTS" id="PR01438">
    <property type="entry name" value="UNVRSLSTRESS"/>
</dbReference>
<dbReference type="InterPro" id="IPR006015">
    <property type="entry name" value="Universal_stress_UspA"/>
</dbReference>
<dbReference type="EMBL" id="CP045488">
    <property type="protein sequence ID" value="QFU83096.1"/>
    <property type="molecule type" value="Genomic_DNA"/>
</dbReference>
<dbReference type="AlphaFoldDB" id="A0A5P9P4U5"/>
<dbReference type="Gene3D" id="3.40.50.620">
    <property type="entry name" value="HUPs"/>
    <property type="match status" value="1"/>
</dbReference>
<evidence type="ECO:0000256" key="1">
    <source>
        <dbReference type="ARBA" id="ARBA00008791"/>
    </source>
</evidence>
<evidence type="ECO:0000313" key="3">
    <source>
        <dbReference type="EMBL" id="QFU83096.1"/>
    </source>
</evidence>
<evidence type="ECO:0000259" key="2">
    <source>
        <dbReference type="Pfam" id="PF00582"/>
    </source>
</evidence>
<sequence length="141" mass="15280">MADRVLVPYDGSTPSNDALEYAFETYPDAEVTALHVIEVPESRIDVLEGPELRPPLTEKAREYAMELLEGATALADTHDRDLETAVVTGKPDRRIVEYATKHGHDAIVIGSHGRSGVSRVLLGSVAADVVRRAPIPVAVVR</sequence>
<dbReference type="PANTHER" id="PTHR46268">
    <property type="entry name" value="STRESS RESPONSE PROTEIN NHAX"/>
    <property type="match status" value="1"/>
</dbReference>
<proteinExistence type="inferred from homology"/>
<protein>
    <submittedName>
        <fullName evidence="3">Universal stress protein</fullName>
    </submittedName>
</protein>
<dbReference type="GeneID" id="42301654"/>
<dbReference type="Pfam" id="PF00582">
    <property type="entry name" value="Usp"/>
    <property type="match status" value="1"/>
</dbReference>
<keyword evidence="4" id="KW-1185">Reference proteome</keyword>
<organism evidence="3 4">
    <name type="scientific">Natronorubrum aibiense</name>
    <dbReference type="NCBI Taxonomy" id="348826"/>
    <lineage>
        <taxon>Archaea</taxon>
        <taxon>Methanobacteriati</taxon>
        <taxon>Methanobacteriota</taxon>
        <taxon>Stenosarchaea group</taxon>
        <taxon>Halobacteria</taxon>
        <taxon>Halobacteriales</taxon>
        <taxon>Natrialbaceae</taxon>
        <taxon>Natronorubrum</taxon>
    </lineage>
</organism>
<dbReference type="OrthoDB" id="105697at2157"/>
<evidence type="ECO:0000313" key="4">
    <source>
        <dbReference type="Proteomes" id="UP000326170"/>
    </source>
</evidence>
<dbReference type="InterPro" id="IPR006016">
    <property type="entry name" value="UspA"/>
</dbReference>
<dbReference type="InterPro" id="IPR014729">
    <property type="entry name" value="Rossmann-like_a/b/a_fold"/>
</dbReference>
<dbReference type="CDD" id="cd00293">
    <property type="entry name" value="USP-like"/>
    <property type="match status" value="1"/>
</dbReference>
<reference evidence="3 4" key="1">
    <citation type="journal article" date="2007" name="Int. J. Syst. Evol. Microbiol.">
        <title>Natronorubrum sulfidifaciens sp. nov., an extremely haloalkaliphilic archaeon isolated from Aiding salt lake in Xin-Jiang, China.</title>
        <authorList>
            <person name="Cui H.L."/>
            <person name="Tohty D."/>
            <person name="Liu H.C."/>
            <person name="Liu S.J."/>
            <person name="Oren A."/>
            <person name="Zhou P.J."/>
        </authorList>
    </citation>
    <scope>NUCLEOTIDE SEQUENCE [LARGE SCALE GENOMIC DNA]</scope>
    <source>
        <strain evidence="3 4">7-3</strain>
    </source>
</reference>
<gene>
    <name evidence="3" type="ORF">GCU68_11380</name>
</gene>
<dbReference type="RefSeq" id="WP_152941709.1">
    <property type="nucleotide sequence ID" value="NZ_CP045488.1"/>
</dbReference>
<dbReference type="PANTHER" id="PTHR46268:SF24">
    <property type="entry name" value="UNIVERSAL STRESS PROTEIN"/>
    <property type="match status" value="1"/>
</dbReference>
<dbReference type="KEGG" id="nas:GCU68_11380"/>
<feature type="domain" description="UspA" evidence="2">
    <location>
        <begin position="1"/>
        <end position="141"/>
    </location>
</feature>
<dbReference type="SUPFAM" id="SSF52402">
    <property type="entry name" value="Adenine nucleotide alpha hydrolases-like"/>
    <property type="match status" value="1"/>
</dbReference>
<name>A0A5P9P4U5_9EURY</name>